<proteinExistence type="predicted"/>
<accession>A0A6G9H0W3</accession>
<sequence>MTADSPDQSPPSVPSFSDVLNLLLRAQARAHPNRPGEFIEPTNTEIADAINAKHGTGTITNEHIRRLRNGQVKSPSVQMASVLAGFFQLPLDVFNATGSETSRKVMEEVQRFVDARRQSESSEPPTVAVLARTTRRLSPRGQARVVQYAERLRELEAMENETGPA</sequence>
<keyword evidence="2" id="KW-1185">Reference proteome</keyword>
<evidence type="ECO:0000313" key="2">
    <source>
        <dbReference type="Proteomes" id="UP000501179"/>
    </source>
</evidence>
<dbReference type="RefSeq" id="WP_167030728.1">
    <property type="nucleotide sequence ID" value="NZ_CP050177.1"/>
</dbReference>
<evidence type="ECO:0000313" key="1">
    <source>
        <dbReference type="EMBL" id="QIQ03929.1"/>
    </source>
</evidence>
<dbReference type="InterPro" id="IPR010982">
    <property type="entry name" value="Lambda_DNA-bd_dom_sf"/>
</dbReference>
<dbReference type="Proteomes" id="UP000501179">
    <property type="component" value="Chromosome"/>
</dbReference>
<dbReference type="GO" id="GO:0003677">
    <property type="term" value="F:DNA binding"/>
    <property type="evidence" value="ECO:0007669"/>
    <property type="project" value="InterPro"/>
</dbReference>
<dbReference type="EMBL" id="CP050177">
    <property type="protein sequence ID" value="QIQ03929.1"/>
    <property type="molecule type" value="Genomic_DNA"/>
</dbReference>
<dbReference type="AlphaFoldDB" id="A0A6G9H0W3"/>
<dbReference type="Gene3D" id="1.10.260.40">
    <property type="entry name" value="lambda repressor-like DNA-binding domains"/>
    <property type="match status" value="1"/>
</dbReference>
<organism evidence="1 2">
    <name type="scientific">Streptomyces liangshanensis</name>
    <dbReference type="NCBI Taxonomy" id="2717324"/>
    <lineage>
        <taxon>Bacteria</taxon>
        <taxon>Bacillati</taxon>
        <taxon>Actinomycetota</taxon>
        <taxon>Actinomycetes</taxon>
        <taxon>Kitasatosporales</taxon>
        <taxon>Streptomycetaceae</taxon>
        <taxon>Streptomyces</taxon>
    </lineage>
</organism>
<protein>
    <submittedName>
        <fullName evidence="1">Uncharacterized protein</fullName>
    </submittedName>
</protein>
<gene>
    <name evidence="1" type="ORF">HA039_17795</name>
</gene>
<dbReference type="KEGG" id="slia:HA039_17795"/>
<name>A0A6G9H0W3_9ACTN</name>
<reference evidence="1 2" key="1">
    <citation type="submission" date="2020-03" db="EMBL/GenBank/DDBJ databases">
        <title>A novel species.</title>
        <authorList>
            <person name="Gao J."/>
        </authorList>
    </citation>
    <scope>NUCLEOTIDE SEQUENCE [LARGE SCALE GENOMIC DNA]</scope>
    <source>
        <strain evidence="1 2">QMT-12</strain>
    </source>
</reference>